<feature type="domain" description="Helicase C-terminal" evidence="6">
    <location>
        <begin position="312"/>
        <end position="462"/>
    </location>
</feature>
<dbReference type="Gene3D" id="3.40.50.300">
    <property type="entry name" value="P-loop containing nucleotide triphosphate hydrolases"/>
    <property type="match status" value="2"/>
</dbReference>
<sequence>MTELIYDKGTILLNGDFHTPYSVFDPRINKYRALGIYYPEIIHYFRRNKIDYIDKVQDYIIPLNKNQFSITKELRDYQKEALKRWITHNMKGCIILPTGAGKTIIALNAILKTNTSTLVIVPTLNLMEQWFEAMENILKVKNQIGKLGGGNEDIKSITITTYDSAYLKSSYLGNKFEFLIFDEVHHLASDKYSLIGEQFISPYRLGLTATIEREDRKHVNIYKLVGNIVFSKDFYELSQANHLAKFRLKKVKVNMLPDEISQYNRKIFQYNQLLKESKIFYPIRLEKLIILSANNINLRKALLLRNEAIDIALNSYAKIVELENILKHHIMDKIIIFTVHTKLAYSISDRFLIPVITHKTKNEERNEILEKFKKGLYRIIVATKVLDEGTDVPDANMGIILSGTGSKREFVQRLGRLLRPKMDVENVANLIEIISSDTSEIFTSNRRNKGINNKKQLIDKSDQ</sequence>
<dbReference type="Pfam" id="PF00271">
    <property type="entry name" value="Helicase_C"/>
    <property type="match status" value="1"/>
</dbReference>
<dbReference type="InterPro" id="IPR006935">
    <property type="entry name" value="Helicase/UvrB_N"/>
</dbReference>
<dbReference type="AlphaFoldDB" id="A0A557SW74"/>
<evidence type="ECO:0000256" key="4">
    <source>
        <dbReference type="ARBA" id="ARBA00022840"/>
    </source>
</evidence>
<dbReference type="Gene3D" id="3.40.1170.30">
    <property type="match status" value="1"/>
</dbReference>
<dbReference type="Proteomes" id="UP000315289">
    <property type="component" value="Unassembled WGS sequence"/>
</dbReference>
<evidence type="ECO:0000313" key="7">
    <source>
        <dbReference type="EMBL" id="TVP40867.1"/>
    </source>
</evidence>
<gene>
    <name evidence="7" type="primary">xpb1</name>
    <name evidence="7" type="ORF">NARC_50048</name>
</gene>
<feature type="domain" description="Helicase ATP-binding" evidence="5">
    <location>
        <begin position="83"/>
        <end position="229"/>
    </location>
</feature>
<dbReference type="PANTHER" id="PTHR11274">
    <property type="entry name" value="RAD25/XP-B DNA REPAIR HELICASE"/>
    <property type="match status" value="1"/>
</dbReference>
<dbReference type="InterPro" id="IPR040699">
    <property type="entry name" value="XPB_DRD"/>
</dbReference>
<dbReference type="CDD" id="cd17926">
    <property type="entry name" value="DEXHc_RE"/>
    <property type="match status" value="1"/>
</dbReference>
<dbReference type="GO" id="GO:0003677">
    <property type="term" value="F:DNA binding"/>
    <property type="evidence" value="ECO:0007669"/>
    <property type="project" value="InterPro"/>
</dbReference>
<dbReference type="InterPro" id="IPR050615">
    <property type="entry name" value="ATP-dep_DNA_Helicase"/>
</dbReference>
<dbReference type="PANTHER" id="PTHR11274:SF0">
    <property type="entry name" value="GENERAL TRANSCRIPTION AND DNA REPAIR FACTOR IIH HELICASE SUBUNIT XPB"/>
    <property type="match status" value="1"/>
</dbReference>
<proteinExistence type="predicted"/>
<dbReference type="InterPro" id="IPR014001">
    <property type="entry name" value="Helicase_ATP-bd"/>
</dbReference>
<evidence type="ECO:0000256" key="3">
    <source>
        <dbReference type="ARBA" id="ARBA00022806"/>
    </source>
</evidence>
<dbReference type="SUPFAM" id="SSF52540">
    <property type="entry name" value="P-loop containing nucleoside triphosphate hydrolases"/>
    <property type="match status" value="1"/>
</dbReference>
<evidence type="ECO:0000259" key="6">
    <source>
        <dbReference type="PROSITE" id="PS51194"/>
    </source>
</evidence>
<dbReference type="SMART" id="SM00487">
    <property type="entry name" value="DEXDc"/>
    <property type="match status" value="1"/>
</dbReference>
<dbReference type="PROSITE" id="PS51192">
    <property type="entry name" value="HELICASE_ATP_BIND_1"/>
    <property type="match status" value="1"/>
</dbReference>
<reference evidence="7 8" key="1">
    <citation type="journal article" date="2019" name="Front. Microbiol.">
        <title>Ammonia Oxidation by the Arctic Terrestrial Thaumarchaeote Candidatus Nitrosocosmicus arcticus Is Stimulated by Increasing Temperatures.</title>
        <authorList>
            <person name="Alves R.J.E."/>
            <person name="Kerou M."/>
            <person name="Zappe A."/>
            <person name="Bittner R."/>
            <person name="Abby S.S."/>
            <person name="Schmidt H.A."/>
            <person name="Pfeifer K."/>
            <person name="Schleper C."/>
        </authorList>
    </citation>
    <scope>NUCLEOTIDE SEQUENCE [LARGE SCALE GENOMIC DNA]</scope>
    <source>
        <strain evidence="7 8">Kfb</strain>
    </source>
</reference>
<keyword evidence="3 7" id="KW-0347">Helicase</keyword>
<accession>A0A557SW74</accession>
<evidence type="ECO:0000256" key="2">
    <source>
        <dbReference type="ARBA" id="ARBA00022801"/>
    </source>
</evidence>
<dbReference type="EMBL" id="VOAH01000005">
    <property type="protein sequence ID" value="TVP40867.1"/>
    <property type="molecule type" value="Genomic_DNA"/>
</dbReference>
<keyword evidence="4" id="KW-0067">ATP-binding</keyword>
<dbReference type="InterPro" id="IPR001650">
    <property type="entry name" value="Helicase_C-like"/>
</dbReference>
<dbReference type="SMART" id="SM00490">
    <property type="entry name" value="HELICc"/>
    <property type="match status" value="1"/>
</dbReference>
<dbReference type="RefSeq" id="WP_144729631.1">
    <property type="nucleotide sequence ID" value="NZ_ML675581.1"/>
</dbReference>
<evidence type="ECO:0000256" key="1">
    <source>
        <dbReference type="ARBA" id="ARBA00022741"/>
    </source>
</evidence>
<evidence type="ECO:0000313" key="8">
    <source>
        <dbReference type="Proteomes" id="UP000315289"/>
    </source>
</evidence>
<dbReference type="Pfam" id="PF04851">
    <property type="entry name" value="ResIII"/>
    <property type="match status" value="1"/>
</dbReference>
<keyword evidence="8" id="KW-1185">Reference proteome</keyword>
<keyword evidence="2" id="KW-0378">Hydrolase</keyword>
<name>A0A557SW74_9ARCH</name>
<dbReference type="OrthoDB" id="11644at2157"/>
<comment type="caution">
    <text evidence="7">The sequence shown here is derived from an EMBL/GenBank/DDBJ whole genome shotgun (WGS) entry which is preliminary data.</text>
</comment>
<dbReference type="PRINTS" id="PR00851">
    <property type="entry name" value="XRODRMPGMNTB"/>
</dbReference>
<dbReference type="GO" id="GO:0005524">
    <property type="term" value="F:ATP binding"/>
    <property type="evidence" value="ECO:0007669"/>
    <property type="project" value="UniProtKB-KW"/>
</dbReference>
<dbReference type="GO" id="GO:0016787">
    <property type="term" value="F:hydrolase activity"/>
    <property type="evidence" value="ECO:0007669"/>
    <property type="project" value="UniProtKB-KW"/>
</dbReference>
<keyword evidence="1" id="KW-0547">Nucleotide-binding</keyword>
<dbReference type="InterPro" id="IPR027417">
    <property type="entry name" value="P-loop_NTPase"/>
</dbReference>
<evidence type="ECO:0000259" key="5">
    <source>
        <dbReference type="PROSITE" id="PS51192"/>
    </source>
</evidence>
<dbReference type="GO" id="GO:0140097">
    <property type="term" value="F:catalytic activity, acting on DNA"/>
    <property type="evidence" value="ECO:0007669"/>
    <property type="project" value="UniProtKB-ARBA"/>
</dbReference>
<dbReference type="GO" id="GO:0004386">
    <property type="term" value="F:helicase activity"/>
    <property type="evidence" value="ECO:0007669"/>
    <property type="project" value="UniProtKB-KW"/>
</dbReference>
<dbReference type="Pfam" id="PF18458">
    <property type="entry name" value="XPB_DRD"/>
    <property type="match status" value="1"/>
</dbReference>
<organism evidence="7 8">
    <name type="scientific">Candidatus Nitrosocosmicus arcticus</name>
    <dbReference type="NCBI Taxonomy" id="2035267"/>
    <lineage>
        <taxon>Archaea</taxon>
        <taxon>Nitrososphaerota</taxon>
        <taxon>Nitrososphaeria</taxon>
        <taxon>Nitrososphaerales</taxon>
        <taxon>Nitrososphaeraceae</taxon>
        <taxon>Candidatus Nitrosocosmicus</taxon>
    </lineage>
</organism>
<dbReference type="PROSITE" id="PS51194">
    <property type="entry name" value="HELICASE_CTER"/>
    <property type="match status" value="1"/>
</dbReference>
<protein>
    <submittedName>
        <fullName evidence="7">Putative DNA repair helicase XPB</fullName>
    </submittedName>
</protein>